<dbReference type="InterPro" id="IPR040453">
    <property type="entry name" value="Mnd1_HTH"/>
</dbReference>
<evidence type="ECO:0000256" key="1">
    <source>
        <dbReference type="ARBA" id="ARBA00004123"/>
    </source>
</evidence>
<sequence length="205" mass="23813">MAKRKGLSADEKRERVLDIFVKKKEVFQLKEVEKIASTEKGVVLQAVKGILKELVDDNLVESDRIGTSVYFWAFPGKVSRQREACLTELREQLKKLRELQSGILKDLEEEKALGDKQGDMSEVLADLERLQQENKILADRYQKLVENDPKIMDELEKEIKNSTSAVNRWTDNLFNTRSWVMKKFDKSSGEVNRMFNIPEDLDYVE</sequence>
<dbReference type="GO" id="GO:0005634">
    <property type="term" value="C:nucleus"/>
    <property type="evidence" value="ECO:0007669"/>
    <property type="project" value="UniProtKB-SubCell"/>
</dbReference>
<evidence type="ECO:0000256" key="3">
    <source>
        <dbReference type="ARBA" id="ARBA00023054"/>
    </source>
</evidence>
<keyword evidence="9" id="KW-1185">Reference proteome</keyword>
<feature type="domain" description="Leucine zipper with capping helix" evidence="8">
    <location>
        <begin position="153"/>
        <end position="204"/>
    </location>
</feature>
<gene>
    <name evidence="10" type="primary">LOC100900205</name>
</gene>
<reference evidence="10" key="1">
    <citation type="submission" date="2025-08" db="UniProtKB">
        <authorList>
            <consortium name="RefSeq"/>
        </authorList>
    </citation>
    <scope>IDENTIFICATION</scope>
</reference>
<dbReference type="Pfam" id="PF18517">
    <property type="entry name" value="LZ3wCH"/>
    <property type="match status" value="1"/>
</dbReference>
<dbReference type="InterPro" id="IPR040661">
    <property type="entry name" value="LZ3wCH"/>
</dbReference>
<dbReference type="GO" id="GO:0003690">
    <property type="term" value="F:double-stranded DNA binding"/>
    <property type="evidence" value="ECO:0007669"/>
    <property type="project" value="InterPro"/>
</dbReference>
<evidence type="ECO:0000256" key="5">
    <source>
        <dbReference type="PIRNR" id="PIRNR026991"/>
    </source>
</evidence>
<dbReference type="InterPro" id="IPR005647">
    <property type="entry name" value="Mnd1"/>
</dbReference>
<evidence type="ECO:0000313" key="10">
    <source>
        <dbReference type="RefSeq" id="XP_003742762.1"/>
    </source>
</evidence>
<proteinExistence type="inferred from homology"/>
<feature type="coiled-coil region" evidence="6">
    <location>
        <begin position="86"/>
        <end position="172"/>
    </location>
</feature>
<dbReference type="KEGG" id="goe:100900205"/>
<dbReference type="GO" id="GO:0007131">
    <property type="term" value="P:reciprocal meiotic recombination"/>
    <property type="evidence" value="ECO:0007669"/>
    <property type="project" value="InterPro"/>
</dbReference>
<evidence type="ECO:0000256" key="6">
    <source>
        <dbReference type="SAM" id="Coils"/>
    </source>
</evidence>
<evidence type="ECO:0000256" key="4">
    <source>
        <dbReference type="ARBA" id="ARBA00023242"/>
    </source>
</evidence>
<dbReference type="AlphaFoldDB" id="A0AAJ6VY10"/>
<dbReference type="GeneID" id="100900205"/>
<keyword evidence="3 6" id="KW-0175">Coiled coil</keyword>
<evidence type="ECO:0000259" key="8">
    <source>
        <dbReference type="Pfam" id="PF18517"/>
    </source>
</evidence>
<keyword evidence="4 5" id="KW-0539">Nucleus</keyword>
<evidence type="ECO:0000259" key="7">
    <source>
        <dbReference type="Pfam" id="PF03962"/>
    </source>
</evidence>
<organism evidence="9 10">
    <name type="scientific">Galendromus occidentalis</name>
    <name type="common">western predatory mite</name>
    <dbReference type="NCBI Taxonomy" id="34638"/>
    <lineage>
        <taxon>Eukaryota</taxon>
        <taxon>Metazoa</taxon>
        <taxon>Ecdysozoa</taxon>
        <taxon>Arthropoda</taxon>
        <taxon>Chelicerata</taxon>
        <taxon>Arachnida</taxon>
        <taxon>Acari</taxon>
        <taxon>Parasitiformes</taxon>
        <taxon>Mesostigmata</taxon>
        <taxon>Gamasina</taxon>
        <taxon>Phytoseioidea</taxon>
        <taxon>Phytoseiidae</taxon>
        <taxon>Typhlodrominae</taxon>
        <taxon>Galendromus</taxon>
    </lineage>
</organism>
<dbReference type="Pfam" id="PF03962">
    <property type="entry name" value="Mnd1"/>
    <property type="match status" value="1"/>
</dbReference>
<evidence type="ECO:0000313" key="9">
    <source>
        <dbReference type="Proteomes" id="UP000694867"/>
    </source>
</evidence>
<evidence type="ECO:0000256" key="2">
    <source>
        <dbReference type="ARBA" id="ARBA00005981"/>
    </source>
</evidence>
<comment type="similarity">
    <text evidence="2 5">Belongs to the MND1 family.</text>
</comment>
<comment type="function">
    <text evidence="5">Required for proper homologous chromosome pairing and efficient cross-over and intragenic recombination during meiosis.</text>
</comment>
<protein>
    <recommendedName>
        <fullName evidence="5">Meiotic nuclear division protein 1 homolog</fullName>
    </recommendedName>
</protein>
<dbReference type="RefSeq" id="XP_003742762.1">
    <property type="nucleotide sequence ID" value="XM_003742714.1"/>
</dbReference>
<name>A0AAJ6VY10_9ACAR</name>
<dbReference type="PIRSF" id="PIRSF026991">
    <property type="entry name" value="Mnd1"/>
    <property type="match status" value="1"/>
</dbReference>
<accession>A0AAJ6VY10</accession>
<feature type="domain" description="Mnd1 HTH" evidence="7">
    <location>
        <begin position="16"/>
        <end position="75"/>
    </location>
</feature>
<comment type="subcellular location">
    <subcellularLocation>
        <location evidence="1 5">Nucleus</location>
    </subcellularLocation>
</comment>
<dbReference type="Proteomes" id="UP000694867">
    <property type="component" value="Unplaced"/>
</dbReference>